<reference evidence="7" key="1">
    <citation type="submission" date="2017-04" db="EMBL/GenBank/DDBJ databases">
        <authorList>
            <person name="Varghese N."/>
            <person name="Submissions S."/>
        </authorList>
    </citation>
    <scope>NUCLEOTIDE SEQUENCE [LARGE SCALE GENOMIC DNA]</scope>
    <source>
        <strain evidence="7">Dd16</strain>
    </source>
</reference>
<comment type="similarity">
    <text evidence="1">Belongs to the LysR transcriptional regulatory family.</text>
</comment>
<gene>
    <name evidence="6" type="ORF">SAMN06295910_2705</name>
</gene>
<dbReference type="STRING" id="941907.SAMN06295910_2705"/>
<dbReference type="PANTHER" id="PTHR30537">
    <property type="entry name" value="HTH-TYPE TRANSCRIPTIONAL REGULATOR"/>
    <property type="match status" value="1"/>
</dbReference>
<keyword evidence="3" id="KW-0238">DNA-binding</keyword>
<dbReference type="GO" id="GO:0043565">
    <property type="term" value="F:sequence-specific DNA binding"/>
    <property type="evidence" value="ECO:0007669"/>
    <property type="project" value="TreeGrafter"/>
</dbReference>
<keyword evidence="2" id="KW-0805">Transcription regulation</keyword>
<accession>A0A1X7H2G1</accession>
<dbReference type="Gene3D" id="3.40.190.290">
    <property type="match status" value="1"/>
</dbReference>
<dbReference type="SUPFAM" id="SSF53850">
    <property type="entry name" value="Periplasmic binding protein-like II"/>
    <property type="match status" value="1"/>
</dbReference>
<evidence type="ECO:0000256" key="2">
    <source>
        <dbReference type="ARBA" id="ARBA00023015"/>
    </source>
</evidence>
<dbReference type="Pfam" id="PF00126">
    <property type="entry name" value="HTH_1"/>
    <property type="match status" value="1"/>
</dbReference>
<dbReference type="InterPro" id="IPR058163">
    <property type="entry name" value="LysR-type_TF_proteobact-type"/>
</dbReference>
<keyword evidence="4" id="KW-0804">Transcription</keyword>
<feature type="domain" description="HTH lysR-type" evidence="5">
    <location>
        <begin position="3"/>
        <end position="60"/>
    </location>
</feature>
<dbReference type="InterPro" id="IPR000847">
    <property type="entry name" value="LysR_HTH_N"/>
</dbReference>
<evidence type="ECO:0000313" key="7">
    <source>
        <dbReference type="Proteomes" id="UP000192934"/>
    </source>
</evidence>
<dbReference type="InterPro" id="IPR036390">
    <property type="entry name" value="WH_DNA-bd_sf"/>
</dbReference>
<proteinExistence type="inferred from homology"/>
<evidence type="ECO:0000256" key="4">
    <source>
        <dbReference type="ARBA" id="ARBA00023163"/>
    </source>
</evidence>
<protein>
    <submittedName>
        <fullName evidence="6">Transcriptional regulator, LysR family</fullName>
    </submittedName>
</protein>
<dbReference type="PROSITE" id="PS50931">
    <property type="entry name" value="HTH_LYSR"/>
    <property type="match status" value="1"/>
</dbReference>
<evidence type="ECO:0000256" key="1">
    <source>
        <dbReference type="ARBA" id="ARBA00009437"/>
    </source>
</evidence>
<evidence type="ECO:0000313" key="6">
    <source>
        <dbReference type="EMBL" id="SMF78457.1"/>
    </source>
</evidence>
<dbReference type="SUPFAM" id="SSF46785">
    <property type="entry name" value="Winged helix' DNA-binding domain"/>
    <property type="match status" value="1"/>
</dbReference>
<dbReference type="PANTHER" id="PTHR30537:SF3">
    <property type="entry name" value="TRANSCRIPTIONAL REGULATORY PROTEIN"/>
    <property type="match status" value="1"/>
</dbReference>
<dbReference type="GO" id="GO:0003700">
    <property type="term" value="F:DNA-binding transcription factor activity"/>
    <property type="evidence" value="ECO:0007669"/>
    <property type="project" value="InterPro"/>
</dbReference>
<dbReference type="InterPro" id="IPR036388">
    <property type="entry name" value="WH-like_DNA-bd_sf"/>
</dbReference>
<dbReference type="Pfam" id="PF03466">
    <property type="entry name" value="LysR_substrate"/>
    <property type="match status" value="1"/>
</dbReference>
<dbReference type="InterPro" id="IPR005119">
    <property type="entry name" value="LysR_subst-bd"/>
</dbReference>
<sequence>MMFDWNDLRAFLAVAEAGSTLAAARALRVSQTTVARRIAALEAAIGLTLFEKRQAGYALTPIGQALVEAAREVASAAGRFADAASGAARDVSGAVRITTLEIYAVTILPPILRDLHDAHPGIQIELDMSEEPRDLAAGAADIALRNAAAPDGPGLVRRKVADDPWTLYCSRAFADAHGVPRSRDQLAQHPIVGGGGDKVWRAYRAWLQRHDLEGAVAMHQGSVIGLLAAVRSGIGLAILPSFVADRDPDLIRCLPPREGDPAAMWLLTHERLRHVPRIRTVLDFLGERLTRLAKA</sequence>
<dbReference type="Proteomes" id="UP000192934">
    <property type="component" value="Chromosome I"/>
</dbReference>
<dbReference type="AlphaFoldDB" id="A0A1X7H2G1"/>
<name>A0A1X7H2G1_9SPHN</name>
<keyword evidence="7" id="KW-1185">Reference proteome</keyword>
<dbReference type="GO" id="GO:0006351">
    <property type="term" value="P:DNA-templated transcription"/>
    <property type="evidence" value="ECO:0007669"/>
    <property type="project" value="TreeGrafter"/>
</dbReference>
<dbReference type="Gene3D" id="1.10.10.10">
    <property type="entry name" value="Winged helix-like DNA-binding domain superfamily/Winged helix DNA-binding domain"/>
    <property type="match status" value="1"/>
</dbReference>
<organism evidence="6 7">
    <name type="scientific">Allosphingosinicella indica</name>
    <dbReference type="NCBI Taxonomy" id="941907"/>
    <lineage>
        <taxon>Bacteria</taxon>
        <taxon>Pseudomonadati</taxon>
        <taxon>Pseudomonadota</taxon>
        <taxon>Alphaproteobacteria</taxon>
        <taxon>Sphingomonadales</taxon>
        <taxon>Sphingomonadaceae</taxon>
        <taxon>Allosphingosinicella</taxon>
    </lineage>
</organism>
<evidence type="ECO:0000256" key="3">
    <source>
        <dbReference type="ARBA" id="ARBA00023125"/>
    </source>
</evidence>
<evidence type="ECO:0000259" key="5">
    <source>
        <dbReference type="PROSITE" id="PS50931"/>
    </source>
</evidence>
<dbReference type="RefSeq" id="WP_244552361.1">
    <property type="nucleotide sequence ID" value="NZ_LT840185.1"/>
</dbReference>
<dbReference type="EMBL" id="LT840185">
    <property type="protein sequence ID" value="SMF78457.1"/>
    <property type="molecule type" value="Genomic_DNA"/>
</dbReference>